<comment type="caution">
    <text evidence="2">The sequence shown here is derived from an EMBL/GenBank/DDBJ whole genome shotgun (WGS) entry which is preliminary data.</text>
</comment>
<dbReference type="EMBL" id="QUSY01003241">
    <property type="protein sequence ID" value="RHY18244.1"/>
    <property type="molecule type" value="Genomic_DNA"/>
</dbReference>
<keyword evidence="3" id="KW-1185">Reference proteome</keyword>
<protein>
    <submittedName>
        <fullName evidence="2">Uncharacterized protein</fullName>
    </submittedName>
</protein>
<name>A0A3R7CSW3_9STRA</name>
<organism evidence="2 3">
    <name type="scientific">Aphanomyces invadans</name>
    <dbReference type="NCBI Taxonomy" id="157072"/>
    <lineage>
        <taxon>Eukaryota</taxon>
        <taxon>Sar</taxon>
        <taxon>Stramenopiles</taxon>
        <taxon>Oomycota</taxon>
        <taxon>Saprolegniomycetes</taxon>
        <taxon>Saprolegniales</taxon>
        <taxon>Verrucalvaceae</taxon>
        <taxon>Aphanomyces</taxon>
    </lineage>
</organism>
<reference evidence="2 3" key="1">
    <citation type="submission" date="2018-08" db="EMBL/GenBank/DDBJ databases">
        <title>Aphanomyces genome sequencing and annotation.</title>
        <authorList>
            <person name="Minardi D."/>
            <person name="Oidtmann B."/>
            <person name="Van Der Giezen M."/>
            <person name="Studholme D.J."/>
        </authorList>
    </citation>
    <scope>NUCLEOTIDE SEQUENCE [LARGE SCALE GENOMIC DNA]</scope>
    <source>
        <strain evidence="2 3">NJM0002</strain>
    </source>
</reference>
<accession>A0A3R7CSW3</accession>
<evidence type="ECO:0000256" key="1">
    <source>
        <dbReference type="SAM" id="MobiDB-lite"/>
    </source>
</evidence>
<feature type="region of interest" description="Disordered" evidence="1">
    <location>
        <begin position="1"/>
        <end position="26"/>
    </location>
</feature>
<gene>
    <name evidence="2" type="ORF">DYB32_010414</name>
</gene>
<evidence type="ECO:0000313" key="2">
    <source>
        <dbReference type="EMBL" id="RHY18244.1"/>
    </source>
</evidence>
<evidence type="ECO:0000313" key="3">
    <source>
        <dbReference type="Proteomes" id="UP000285060"/>
    </source>
</evidence>
<sequence length="152" mass="17690">MGSSAQYLTEHTKGRRHAPVWTKSPPWDTQRGDPFSNLLSIVPPPTMCYALNAHQLRQAHQLQQQHTRRRRTSQIQRLLQRAYAVQHKHASPLIFTSLALKIERILYRTFPHDDDVLMAPEVLEVKLRHVIKRILLSKDSVTLQPNNYSIDE</sequence>
<dbReference type="VEuPathDB" id="FungiDB:H310_12392"/>
<dbReference type="Proteomes" id="UP000285060">
    <property type="component" value="Unassembled WGS sequence"/>
</dbReference>
<dbReference type="AlphaFoldDB" id="A0A3R7CSW3"/>
<proteinExistence type="predicted"/>